<name>A0AAV4NYH0_CAEEX</name>
<accession>A0AAV4NYH0</accession>
<keyword evidence="2" id="KW-1185">Reference proteome</keyword>
<gene>
    <name evidence="1" type="ORF">CEXT_605231</name>
</gene>
<evidence type="ECO:0000313" key="1">
    <source>
        <dbReference type="EMBL" id="GIX88803.1"/>
    </source>
</evidence>
<reference evidence="1 2" key="1">
    <citation type="submission" date="2021-06" db="EMBL/GenBank/DDBJ databases">
        <title>Caerostris extrusa draft genome.</title>
        <authorList>
            <person name="Kono N."/>
            <person name="Arakawa K."/>
        </authorList>
    </citation>
    <scope>NUCLEOTIDE SEQUENCE [LARGE SCALE GENOMIC DNA]</scope>
</reference>
<sequence length="91" mass="10395">MHKGVHTRMEMCAGEKSAFESQTGLLAFDWNGTSGHLRTTTLINGVQIVTYSESRFSANSGRYFFRPSSRMVNIMELVWDSEENSYFSSER</sequence>
<proteinExistence type="predicted"/>
<dbReference type="Proteomes" id="UP001054945">
    <property type="component" value="Unassembled WGS sequence"/>
</dbReference>
<protein>
    <submittedName>
        <fullName evidence="1">Uncharacterized protein</fullName>
    </submittedName>
</protein>
<comment type="caution">
    <text evidence="1">The sequence shown here is derived from an EMBL/GenBank/DDBJ whole genome shotgun (WGS) entry which is preliminary data.</text>
</comment>
<evidence type="ECO:0000313" key="2">
    <source>
        <dbReference type="Proteomes" id="UP001054945"/>
    </source>
</evidence>
<dbReference type="AlphaFoldDB" id="A0AAV4NYH0"/>
<organism evidence="1 2">
    <name type="scientific">Caerostris extrusa</name>
    <name type="common">Bark spider</name>
    <name type="synonym">Caerostris bankana</name>
    <dbReference type="NCBI Taxonomy" id="172846"/>
    <lineage>
        <taxon>Eukaryota</taxon>
        <taxon>Metazoa</taxon>
        <taxon>Ecdysozoa</taxon>
        <taxon>Arthropoda</taxon>
        <taxon>Chelicerata</taxon>
        <taxon>Arachnida</taxon>
        <taxon>Araneae</taxon>
        <taxon>Araneomorphae</taxon>
        <taxon>Entelegynae</taxon>
        <taxon>Araneoidea</taxon>
        <taxon>Araneidae</taxon>
        <taxon>Caerostris</taxon>
    </lineage>
</organism>
<dbReference type="EMBL" id="BPLR01021361">
    <property type="protein sequence ID" value="GIX88803.1"/>
    <property type="molecule type" value="Genomic_DNA"/>
</dbReference>